<reference evidence="1 2" key="2">
    <citation type="journal article" date="2022" name="Mol. Ecol. Resour.">
        <title>The genomes of chicory, endive, great burdock and yacon provide insights into Asteraceae paleo-polyploidization history and plant inulin production.</title>
        <authorList>
            <person name="Fan W."/>
            <person name="Wang S."/>
            <person name="Wang H."/>
            <person name="Wang A."/>
            <person name="Jiang F."/>
            <person name="Liu H."/>
            <person name="Zhao H."/>
            <person name="Xu D."/>
            <person name="Zhang Y."/>
        </authorList>
    </citation>
    <scope>NUCLEOTIDE SEQUENCE [LARGE SCALE GENOMIC DNA]</scope>
    <source>
        <strain evidence="2">cv. Yunnan</strain>
        <tissue evidence="1">Leaves</tissue>
    </source>
</reference>
<dbReference type="EMBL" id="CM042022">
    <property type="protein sequence ID" value="KAI3816052.1"/>
    <property type="molecule type" value="Genomic_DNA"/>
</dbReference>
<dbReference type="Proteomes" id="UP001056120">
    <property type="component" value="Linkage Group LG05"/>
</dbReference>
<comment type="caution">
    <text evidence="1">The sequence shown here is derived from an EMBL/GenBank/DDBJ whole genome shotgun (WGS) entry which is preliminary data.</text>
</comment>
<gene>
    <name evidence="1" type="ORF">L1987_15737</name>
</gene>
<evidence type="ECO:0000313" key="1">
    <source>
        <dbReference type="EMBL" id="KAI3816052.1"/>
    </source>
</evidence>
<sequence>MLYIYIEANSGDVKRVGRSDSFATKFDLEAEEYFPLPKGEVHKKKDFVQDILSLMGQMMMPRKTEITDKLRQEINKILAIRAQMEKISIDEESLAYLGEIAQQASLRHAVQFLSPGNVVEKMNGRDGGSGGSEQSLSECKGISETSTIVTR</sequence>
<name>A0ACB9J6S4_9ASTR</name>
<proteinExistence type="predicted"/>
<reference evidence="2" key="1">
    <citation type="journal article" date="2022" name="Mol. Ecol. Resour.">
        <title>The genomes of chicory, endive, great burdock and yacon provide insights into Asteraceae palaeo-polyploidization history and plant inulin production.</title>
        <authorList>
            <person name="Fan W."/>
            <person name="Wang S."/>
            <person name="Wang H."/>
            <person name="Wang A."/>
            <person name="Jiang F."/>
            <person name="Liu H."/>
            <person name="Zhao H."/>
            <person name="Xu D."/>
            <person name="Zhang Y."/>
        </authorList>
    </citation>
    <scope>NUCLEOTIDE SEQUENCE [LARGE SCALE GENOMIC DNA]</scope>
    <source>
        <strain evidence="2">cv. Yunnan</strain>
    </source>
</reference>
<organism evidence="1 2">
    <name type="scientific">Smallanthus sonchifolius</name>
    <dbReference type="NCBI Taxonomy" id="185202"/>
    <lineage>
        <taxon>Eukaryota</taxon>
        <taxon>Viridiplantae</taxon>
        <taxon>Streptophyta</taxon>
        <taxon>Embryophyta</taxon>
        <taxon>Tracheophyta</taxon>
        <taxon>Spermatophyta</taxon>
        <taxon>Magnoliopsida</taxon>
        <taxon>eudicotyledons</taxon>
        <taxon>Gunneridae</taxon>
        <taxon>Pentapetalae</taxon>
        <taxon>asterids</taxon>
        <taxon>campanulids</taxon>
        <taxon>Asterales</taxon>
        <taxon>Asteraceae</taxon>
        <taxon>Asteroideae</taxon>
        <taxon>Heliantheae alliance</taxon>
        <taxon>Millerieae</taxon>
        <taxon>Smallanthus</taxon>
    </lineage>
</organism>
<protein>
    <submittedName>
        <fullName evidence="1">Uncharacterized protein</fullName>
    </submittedName>
</protein>
<evidence type="ECO:0000313" key="2">
    <source>
        <dbReference type="Proteomes" id="UP001056120"/>
    </source>
</evidence>
<accession>A0ACB9J6S4</accession>
<keyword evidence="2" id="KW-1185">Reference proteome</keyword>